<proteinExistence type="predicted"/>
<keyword evidence="2" id="KW-1185">Reference proteome</keyword>
<dbReference type="Proteomes" id="UP000221168">
    <property type="component" value="Unassembled WGS sequence"/>
</dbReference>
<evidence type="ECO:0000313" key="1">
    <source>
        <dbReference type="EMBL" id="PHP67792.1"/>
    </source>
</evidence>
<dbReference type="AlphaFoldDB" id="A0A2G1QQL5"/>
<comment type="caution">
    <text evidence="1">The sequence shown here is derived from an EMBL/GenBank/DDBJ whole genome shotgun (WGS) entry which is preliminary data.</text>
</comment>
<protein>
    <submittedName>
        <fullName evidence="1">Uncharacterized protein</fullName>
    </submittedName>
</protein>
<organism evidence="1 2">
    <name type="scientific">Zhengella mangrovi</name>
    <dbReference type="NCBI Taxonomy" id="1982044"/>
    <lineage>
        <taxon>Bacteria</taxon>
        <taxon>Pseudomonadati</taxon>
        <taxon>Pseudomonadota</taxon>
        <taxon>Alphaproteobacteria</taxon>
        <taxon>Hyphomicrobiales</taxon>
        <taxon>Notoacmeibacteraceae</taxon>
        <taxon>Zhengella</taxon>
    </lineage>
</organism>
<dbReference type="EMBL" id="PDVP01000003">
    <property type="protein sequence ID" value="PHP67792.1"/>
    <property type="molecule type" value="Genomic_DNA"/>
</dbReference>
<name>A0A2G1QQL5_9HYPH</name>
<evidence type="ECO:0000313" key="2">
    <source>
        <dbReference type="Proteomes" id="UP000221168"/>
    </source>
</evidence>
<reference evidence="1 2" key="1">
    <citation type="submission" date="2017-10" db="EMBL/GenBank/DDBJ databases">
        <title>Sedimentibacterium mangrovi gen. nov., sp. nov., a novel member of family Phyllobacteriacea isolated from mangrove sediment.</title>
        <authorList>
            <person name="Liao H."/>
            <person name="Tian Y."/>
        </authorList>
    </citation>
    <scope>NUCLEOTIDE SEQUENCE [LARGE SCALE GENOMIC DNA]</scope>
    <source>
        <strain evidence="1 2">X9-2-2</strain>
    </source>
</reference>
<sequence>MKFLLRIPNLQFRETLNLCVHENDSRSSVEFCRELANHRASDEVRAHLAWTFGSQDEIISRYASKCRHHRTTCRMRT</sequence>
<accession>A0A2G1QQL5</accession>
<gene>
    <name evidence="1" type="ORF">CSC94_08940</name>
</gene>